<dbReference type="CDD" id="cd02964">
    <property type="entry name" value="TryX_like_family"/>
    <property type="match status" value="1"/>
</dbReference>
<dbReference type="EMBL" id="HG805870">
    <property type="protein sequence ID" value="CDW53861.1"/>
    <property type="molecule type" value="Genomic_DNA"/>
</dbReference>
<dbReference type="Pfam" id="PF13905">
    <property type="entry name" value="Thioredoxin_8"/>
    <property type="match status" value="2"/>
</dbReference>
<dbReference type="Proteomes" id="UP000030665">
    <property type="component" value="Unassembled WGS sequence"/>
</dbReference>
<feature type="domain" description="Thioredoxin" evidence="1">
    <location>
        <begin position="23"/>
        <end position="153"/>
    </location>
</feature>
<evidence type="ECO:0000259" key="1">
    <source>
        <dbReference type="PROSITE" id="PS51352"/>
    </source>
</evidence>
<evidence type="ECO:0000313" key="3">
    <source>
        <dbReference type="Proteomes" id="UP000030665"/>
    </source>
</evidence>
<proteinExistence type="predicted"/>
<name>A0A077Z1B4_TRITR</name>
<keyword evidence="3" id="KW-1185">Reference proteome</keyword>
<dbReference type="PANTHER" id="PTHR46762">
    <property type="entry name" value="NUCLEOREDOXIN-LIKE PROTEIN 2"/>
    <property type="match status" value="1"/>
</dbReference>
<dbReference type="GO" id="GO:0007600">
    <property type="term" value="P:sensory perception"/>
    <property type="evidence" value="ECO:0007669"/>
    <property type="project" value="InterPro"/>
</dbReference>
<reference evidence="2" key="1">
    <citation type="submission" date="2014-01" db="EMBL/GenBank/DDBJ databases">
        <authorList>
            <person name="Aslett M."/>
        </authorList>
    </citation>
    <scope>NUCLEOTIDE SEQUENCE</scope>
</reference>
<sequence length="269" mass="30446">MTQRYFSVLRHTRRRTMAVLLKEKTVMKMQNGEAKCINAEEHLRGKVVALYFSAHWCPPCRNFTPVLKDFYEEVGQDDFEVVFVSFDHSANDLKEYMLEAHGDWCFIPFGNPAIKELSQMYSVQGIPMLVIIKASGDAVTKNARSDVMGQASNSTDTSKLPRAVLGCAMQNATAFRGTHLMKVVSNGTKPVNAETYLRGKIVGLYFSASWCYICHQTTAILKDFYEEIGDKKFEIVFVSRDKSAKDLAEYMEDAHGDWSFIPFGDKAIE</sequence>
<dbReference type="STRING" id="36087.A0A077Z1B4"/>
<evidence type="ECO:0000313" key="2">
    <source>
        <dbReference type="EMBL" id="CDW53861.1"/>
    </source>
</evidence>
<dbReference type="OrthoDB" id="189920at2759"/>
<dbReference type="InterPro" id="IPR012336">
    <property type="entry name" value="Thioredoxin-like_fold"/>
</dbReference>
<dbReference type="InterPro" id="IPR036249">
    <property type="entry name" value="Thioredoxin-like_sf"/>
</dbReference>
<dbReference type="SUPFAM" id="SSF52833">
    <property type="entry name" value="Thioredoxin-like"/>
    <property type="match status" value="2"/>
</dbReference>
<feature type="domain" description="Thioredoxin" evidence="1">
    <location>
        <begin position="169"/>
        <end position="269"/>
    </location>
</feature>
<dbReference type="Gene3D" id="3.40.30.10">
    <property type="entry name" value="Glutaredoxin"/>
    <property type="match status" value="2"/>
</dbReference>
<dbReference type="InterPro" id="IPR029519">
    <property type="entry name" value="RdCVF2"/>
</dbReference>
<dbReference type="GO" id="GO:0045494">
    <property type="term" value="P:photoreceptor cell maintenance"/>
    <property type="evidence" value="ECO:0007669"/>
    <property type="project" value="InterPro"/>
</dbReference>
<organism evidence="2 3">
    <name type="scientific">Trichuris trichiura</name>
    <name type="common">Whipworm</name>
    <name type="synonym">Trichocephalus trichiurus</name>
    <dbReference type="NCBI Taxonomy" id="36087"/>
    <lineage>
        <taxon>Eukaryota</taxon>
        <taxon>Metazoa</taxon>
        <taxon>Ecdysozoa</taxon>
        <taxon>Nematoda</taxon>
        <taxon>Enoplea</taxon>
        <taxon>Dorylaimia</taxon>
        <taxon>Trichinellida</taxon>
        <taxon>Trichuridae</taxon>
        <taxon>Trichuris</taxon>
    </lineage>
</organism>
<accession>A0A077Z1B4</accession>
<gene>
    <name evidence="2" type="ORF">TTRE_0000212801</name>
</gene>
<reference evidence="2" key="2">
    <citation type="submission" date="2014-03" db="EMBL/GenBank/DDBJ databases">
        <title>The whipworm genome and dual-species transcriptomics of an intimate host-pathogen interaction.</title>
        <authorList>
            <person name="Foth B.J."/>
            <person name="Tsai I.J."/>
            <person name="Reid A.J."/>
            <person name="Bancroft A.J."/>
            <person name="Nichol S."/>
            <person name="Tracey A."/>
            <person name="Holroyd N."/>
            <person name="Cotton J.A."/>
            <person name="Stanley E.J."/>
            <person name="Zarowiecki M."/>
            <person name="Liu J.Z."/>
            <person name="Huckvale T."/>
            <person name="Cooper P.J."/>
            <person name="Grencis R.K."/>
            <person name="Berriman M."/>
        </authorList>
    </citation>
    <scope>NUCLEOTIDE SEQUENCE [LARGE SCALE GENOMIC DNA]</scope>
</reference>
<dbReference type="InterPro" id="IPR013766">
    <property type="entry name" value="Thioredoxin_domain"/>
</dbReference>
<protein>
    <submittedName>
        <fullName evidence="2">Thioredoxin</fullName>
    </submittedName>
</protein>
<dbReference type="PROSITE" id="PS51352">
    <property type="entry name" value="THIOREDOXIN_2"/>
    <property type="match status" value="2"/>
</dbReference>
<dbReference type="PANTHER" id="PTHR46762:SF1">
    <property type="entry name" value="NUCLEOREDOXIN-LIKE PROTEIN 2"/>
    <property type="match status" value="1"/>
</dbReference>
<dbReference type="AlphaFoldDB" id="A0A077Z1B4"/>